<organism evidence="1 2">
    <name type="scientific">Lentilactobacillus terminaliae</name>
    <dbReference type="NCBI Taxonomy" id="3003483"/>
    <lineage>
        <taxon>Bacteria</taxon>
        <taxon>Bacillati</taxon>
        <taxon>Bacillota</taxon>
        <taxon>Bacilli</taxon>
        <taxon>Lactobacillales</taxon>
        <taxon>Lactobacillaceae</taxon>
        <taxon>Lentilactobacillus</taxon>
    </lineage>
</organism>
<protein>
    <submittedName>
        <fullName evidence="1">Signal recognition particle-docking protein FtsY</fullName>
    </submittedName>
</protein>
<accession>A0ACD5DBY5</accession>
<evidence type="ECO:0000313" key="1">
    <source>
        <dbReference type="EMBL" id="XFD38829.1"/>
    </source>
</evidence>
<dbReference type="EMBL" id="CP168151">
    <property type="protein sequence ID" value="XFD38829.1"/>
    <property type="molecule type" value="Genomic_DNA"/>
</dbReference>
<reference evidence="1" key="1">
    <citation type="submission" date="2024-08" db="EMBL/GenBank/DDBJ databases">
        <title>Lentilactobacillus sp. nov., isolated from tree bark.</title>
        <authorList>
            <person name="Phuengjayaem S."/>
            <person name="Tanasupawat S."/>
        </authorList>
    </citation>
    <scope>NUCLEOTIDE SEQUENCE</scope>
    <source>
        <strain evidence="1">SPB1-3</strain>
    </source>
</reference>
<keyword evidence="2" id="KW-1185">Reference proteome</keyword>
<sequence>MGLFDIFRRRSKESKEEKQPEETVKSSEQSEQETKLESVTDAQTTAADANETEAENTATEATTDSTSTDDQSDVKENEEAEKPVMNDSEESDSSFDSSEETNESSTEESDNSQATETVSEGDNLEDVSDDSAVEDTREKTTTRQDTQSETIANTDSETITNNLETETAASQEDTNESEESPVEEPTSVDNQSTEPDDTQKFDDTKQPTEDGATQYEHGLAKSRSTFGQRLNALFANFRSVDEEFFERLEDMLIESDVGFETAMKLTDELRDEVKLQNAKKPKDVQNVIVQKMIELYDSEGNGEDNTLHLASSGPTVLLFVGVNGVGKTTTIGKLAKRFKDEGKKVLLVAADTFRAGAIEQLNVWAQRDGVDIVKKEAGSDPAASVFDGVKKAKAENYDILMVDTAGRLQNKVNLMNELAKMKKILTREIPDAPHEVLLVLDATTGQNAMTQAKTFKDTTDVTGIVLTKLDGTAKGGIVLAIRNELHLPVKLVGLGEKVTDLADFDANNFIYGLFKGLFKD</sequence>
<gene>
    <name evidence="1" type="primary">ftsY</name>
    <name evidence="1" type="ORF">O0236_005180</name>
</gene>
<dbReference type="Proteomes" id="UP001149860">
    <property type="component" value="Chromosome"/>
</dbReference>
<name>A0ACD5DBY5_9LACO</name>
<evidence type="ECO:0000313" key="2">
    <source>
        <dbReference type="Proteomes" id="UP001149860"/>
    </source>
</evidence>
<proteinExistence type="predicted"/>